<dbReference type="PANTHER" id="PTHR45982">
    <property type="entry name" value="REGULATOR OF CHROMOSOME CONDENSATION"/>
    <property type="match status" value="1"/>
</dbReference>
<feature type="domain" description="RCC1-like" evidence="3">
    <location>
        <begin position="20"/>
        <end position="233"/>
    </location>
</feature>
<proteinExistence type="predicted"/>
<evidence type="ECO:0000256" key="1">
    <source>
        <dbReference type="ARBA" id="ARBA00022658"/>
    </source>
</evidence>
<dbReference type="InterPro" id="IPR009091">
    <property type="entry name" value="RCC1/BLIP-II"/>
</dbReference>
<dbReference type="Gene3D" id="2.130.10.30">
    <property type="entry name" value="Regulator of chromosome condensation 1/beta-lactamase-inhibitor protein II"/>
    <property type="match status" value="3"/>
</dbReference>
<dbReference type="RefSeq" id="WP_003046056.1">
    <property type="nucleotide sequence ID" value="NZ_CP010822.1"/>
</dbReference>
<dbReference type="InterPro" id="IPR058923">
    <property type="entry name" value="RCC1-like_dom"/>
</dbReference>
<dbReference type="PROSITE" id="PS50012">
    <property type="entry name" value="RCC1_3"/>
    <property type="match status" value="6"/>
</dbReference>
<accession>A0ABN4IIN2</accession>
<dbReference type="PRINTS" id="PR00633">
    <property type="entry name" value="RCCNDNSATION"/>
</dbReference>
<gene>
    <name evidence="4" type="ORF">TO73_1513</name>
</gene>
<dbReference type="SUPFAM" id="SSF50985">
    <property type="entry name" value="RCC1/BLIP-II"/>
    <property type="match status" value="2"/>
</dbReference>
<dbReference type="Pfam" id="PF00415">
    <property type="entry name" value="RCC1"/>
    <property type="match status" value="2"/>
</dbReference>
<protein>
    <submittedName>
        <fullName evidence="4">BNR repeat domain protein</fullName>
    </submittedName>
</protein>
<evidence type="ECO:0000259" key="3">
    <source>
        <dbReference type="Pfam" id="PF25390"/>
    </source>
</evidence>
<dbReference type="InterPro" id="IPR051553">
    <property type="entry name" value="Ran_GTPase-activating"/>
</dbReference>
<reference evidence="5" key="1">
    <citation type="journal article" date="2015" name="PLoS ONE">
        <title>Complete Genome Sequence of Thermus aquaticus Y51MC23.</title>
        <authorList>
            <person name="Brumm P.J."/>
            <person name="Monsma S."/>
            <person name="Keough B."/>
            <person name="Jasinovica S."/>
            <person name="Ferguson E."/>
            <person name="Schoenfeld T."/>
            <person name="Lodes M."/>
            <person name="Mead D.A."/>
        </authorList>
    </citation>
    <scope>NUCLEOTIDE SEQUENCE [LARGE SCALE GENOMIC DNA]</scope>
    <source>
        <strain evidence="5">BAA-2747 / Y51MC23</strain>
    </source>
</reference>
<evidence type="ECO:0000313" key="4">
    <source>
        <dbReference type="EMBL" id="ALJ91353.1"/>
    </source>
</evidence>
<sequence>MGRWVWAWFLWGVALAQGLLAGGQGHSLAVIQGRLYAFGWNYDGQLGDGSFLNRSKPVRVLEGVLEVAAGNLHSLALLEGGLVLAFGNGERGQLGDGTFATKGKPVELPLKARGVAAGYSHTLVLGLDGRVYTAGSNEEGQLGDGSRRGRNRFAPVEGLPPAVGVAAGYFHSLAWTQSGELYAWGSNLSGQLGTGTVESSPRPQRVLTGVRLAVGGGSFTALLLEDGSVLIAGLDSATFRKVEGLPKAVALAAGWAHLLILGEDGRVYALGENEMGQLGDGTQESRLEPRPVEGLLGVRAIGAGDAHSLALLADGRLFAWGDNRFGQLGDGTREVRLRPVQVRLP</sequence>
<dbReference type="PROSITE" id="PS00626">
    <property type="entry name" value="RCC1_2"/>
    <property type="match status" value="2"/>
</dbReference>
<keyword evidence="5" id="KW-1185">Reference proteome</keyword>
<name>A0ABN4IIN2_THEA5</name>
<dbReference type="PANTHER" id="PTHR45982:SF1">
    <property type="entry name" value="REGULATOR OF CHROMOSOME CONDENSATION"/>
    <property type="match status" value="1"/>
</dbReference>
<keyword evidence="2" id="KW-0677">Repeat</keyword>
<keyword evidence="1" id="KW-0344">Guanine-nucleotide releasing factor</keyword>
<organism evidence="4 5">
    <name type="scientific">Thermus aquaticus (strain ATCC BAA-2747 / Y51MC23)</name>
    <dbReference type="NCBI Taxonomy" id="498848"/>
    <lineage>
        <taxon>Bacteria</taxon>
        <taxon>Thermotogati</taxon>
        <taxon>Deinococcota</taxon>
        <taxon>Deinococci</taxon>
        <taxon>Thermales</taxon>
        <taxon>Thermaceae</taxon>
        <taxon>Thermus</taxon>
    </lineage>
</organism>
<evidence type="ECO:0000313" key="5">
    <source>
        <dbReference type="Proteomes" id="UP000058660"/>
    </source>
</evidence>
<dbReference type="InterPro" id="IPR000408">
    <property type="entry name" value="Reg_chr_condens"/>
</dbReference>
<dbReference type="Proteomes" id="UP000058660">
    <property type="component" value="Chromosome"/>
</dbReference>
<evidence type="ECO:0000256" key="2">
    <source>
        <dbReference type="ARBA" id="ARBA00022737"/>
    </source>
</evidence>
<dbReference type="Pfam" id="PF25390">
    <property type="entry name" value="WD40_RLD"/>
    <property type="match status" value="1"/>
</dbReference>
<dbReference type="EMBL" id="CP010822">
    <property type="protein sequence ID" value="ALJ91353.1"/>
    <property type="molecule type" value="Genomic_DNA"/>
</dbReference>